<dbReference type="InterPro" id="IPR027417">
    <property type="entry name" value="P-loop_NTPase"/>
</dbReference>
<sequence length="124" mass="14446">MVKFRDEEELSRLTRHAQSGGERALTTALYLMALQRLAAVPFRCVDEINQGMDPINERKMFQLLVKVTTETDNAQYFLLSPKLLMSLEYNPRVAVHTVMNGRHVADHRRWDVGKFIENAQYYET</sequence>
<reference evidence="4 5" key="1">
    <citation type="journal article" date="2019" name="Commun. Biol.">
        <title>The bagworm genome reveals a unique fibroin gene that provides high tensile strength.</title>
        <authorList>
            <person name="Kono N."/>
            <person name="Nakamura H."/>
            <person name="Ohtoshi R."/>
            <person name="Tomita M."/>
            <person name="Numata K."/>
            <person name="Arakawa K."/>
        </authorList>
    </citation>
    <scope>NUCLEOTIDE SEQUENCE [LARGE SCALE GENOMIC DNA]</scope>
</reference>
<dbReference type="PANTHER" id="PTHR45916:SF1">
    <property type="entry name" value="STRUCTURAL MAINTENANCE OF CHROMOSOMES PROTEIN 5"/>
    <property type="match status" value="1"/>
</dbReference>
<dbReference type="GO" id="GO:0005634">
    <property type="term" value="C:nucleus"/>
    <property type="evidence" value="ECO:0007669"/>
    <property type="project" value="TreeGrafter"/>
</dbReference>
<keyword evidence="3" id="KW-0175">Coiled coil</keyword>
<dbReference type="OrthoDB" id="10254973at2759"/>
<accession>A0A4C1ZWL8</accession>
<protein>
    <recommendedName>
        <fullName evidence="2">Structural maintenance of chromosomes protein 5</fullName>
    </recommendedName>
</protein>
<keyword evidence="5" id="KW-1185">Reference proteome</keyword>
<evidence type="ECO:0000256" key="1">
    <source>
        <dbReference type="ARBA" id="ARBA00010171"/>
    </source>
</evidence>
<dbReference type="GO" id="GO:0003697">
    <property type="term" value="F:single-stranded DNA binding"/>
    <property type="evidence" value="ECO:0007669"/>
    <property type="project" value="TreeGrafter"/>
</dbReference>
<dbReference type="PANTHER" id="PTHR45916">
    <property type="entry name" value="STRUCTURAL MAINTENANCE OF CHROMOSOMES PROTEIN 5"/>
    <property type="match status" value="1"/>
</dbReference>
<evidence type="ECO:0000313" key="4">
    <source>
        <dbReference type="EMBL" id="GBP91007.1"/>
    </source>
</evidence>
<dbReference type="GO" id="GO:0030915">
    <property type="term" value="C:Smc5-Smc6 complex"/>
    <property type="evidence" value="ECO:0007669"/>
    <property type="project" value="TreeGrafter"/>
</dbReference>
<evidence type="ECO:0000256" key="2">
    <source>
        <dbReference type="ARBA" id="ARBA00018687"/>
    </source>
</evidence>
<dbReference type="SUPFAM" id="SSF52540">
    <property type="entry name" value="P-loop containing nucleoside triphosphate hydrolases"/>
    <property type="match status" value="1"/>
</dbReference>
<dbReference type="Proteomes" id="UP000299102">
    <property type="component" value="Unassembled WGS sequence"/>
</dbReference>
<dbReference type="AlphaFoldDB" id="A0A4C1ZWL8"/>
<evidence type="ECO:0000256" key="3">
    <source>
        <dbReference type="ARBA" id="ARBA00023054"/>
    </source>
</evidence>
<evidence type="ECO:0000313" key="5">
    <source>
        <dbReference type="Proteomes" id="UP000299102"/>
    </source>
</evidence>
<dbReference type="Gene3D" id="3.40.50.300">
    <property type="entry name" value="P-loop containing nucleotide triphosphate hydrolases"/>
    <property type="match status" value="1"/>
</dbReference>
<organism evidence="4 5">
    <name type="scientific">Eumeta variegata</name>
    <name type="common">Bagworm moth</name>
    <name type="synonym">Eumeta japonica</name>
    <dbReference type="NCBI Taxonomy" id="151549"/>
    <lineage>
        <taxon>Eukaryota</taxon>
        <taxon>Metazoa</taxon>
        <taxon>Ecdysozoa</taxon>
        <taxon>Arthropoda</taxon>
        <taxon>Hexapoda</taxon>
        <taxon>Insecta</taxon>
        <taxon>Pterygota</taxon>
        <taxon>Neoptera</taxon>
        <taxon>Endopterygota</taxon>
        <taxon>Lepidoptera</taxon>
        <taxon>Glossata</taxon>
        <taxon>Ditrysia</taxon>
        <taxon>Tineoidea</taxon>
        <taxon>Psychidae</taxon>
        <taxon>Oiketicinae</taxon>
        <taxon>Eumeta</taxon>
    </lineage>
</organism>
<gene>
    <name evidence="4" type="primary">Smc5</name>
    <name evidence="4" type="ORF">EVAR_69896_1</name>
</gene>
<comment type="caution">
    <text evidence="4">The sequence shown here is derived from an EMBL/GenBank/DDBJ whole genome shotgun (WGS) entry which is preliminary data.</text>
</comment>
<comment type="similarity">
    <text evidence="1">Belongs to the SMC family. SMC5 subfamily.</text>
</comment>
<name>A0A4C1ZWL8_EUMVA</name>
<dbReference type="EMBL" id="BGZK01002132">
    <property type="protein sequence ID" value="GBP91007.1"/>
    <property type="molecule type" value="Genomic_DNA"/>
</dbReference>
<proteinExistence type="inferred from homology"/>
<dbReference type="STRING" id="151549.A0A4C1ZWL8"/>
<dbReference type="GO" id="GO:0000724">
    <property type="term" value="P:double-strand break repair via homologous recombination"/>
    <property type="evidence" value="ECO:0007669"/>
    <property type="project" value="TreeGrafter"/>
</dbReference>